<comment type="caution">
    <text evidence="10">The sequence shown here is derived from an EMBL/GenBank/DDBJ whole genome shotgun (WGS) entry which is preliminary data.</text>
</comment>
<dbReference type="InterPro" id="IPR009042">
    <property type="entry name" value="RNA_pol_sigma70_r1_2"/>
</dbReference>
<evidence type="ECO:0000256" key="5">
    <source>
        <dbReference type="ARBA" id="ARBA00023163"/>
    </source>
</evidence>
<comment type="similarity">
    <text evidence="1 6">Belongs to the sigma-70 factor family.</text>
</comment>
<dbReference type="PANTHER" id="PTHR30603:SF60">
    <property type="entry name" value="RNA POLYMERASE SIGMA FACTOR RPOD"/>
    <property type="match status" value="1"/>
</dbReference>
<dbReference type="Pfam" id="PF04545">
    <property type="entry name" value="Sigma70_r4"/>
    <property type="match status" value="1"/>
</dbReference>
<name>A0A6L9SEE3_9ACTN</name>
<dbReference type="InterPro" id="IPR014284">
    <property type="entry name" value="RNA_pol_sigma-70_dom"/>
</dbReference>
<proteinExistence type="inferred from homology"/>
<feature type="domain" description="RNA polymerase sigma-70" evidence="8">
    <location>
        <begin position="118"/>
        <end position="131"/>
    </location>
</feature>
<evidence type="ECO:0000256" key="7">
    <source>
        <dbReference type="SAM" id="MobiDB-lite"/>
    </source>
</evidence>
<dbReference type="PROSITE" id="PS00716">
    <property type="entry name" value="SIGMA70_2"/>
    <property type="match status" value="1"/>
</dbReference>
<evidence type="ECO:0000313" key="10">
    <source>
        <dbReference type="EMBL" id="NEE03439.1"/>
    </source>
</evidence>
<dbReference type="Gene3D" id="1.10.601.10">
    <property type="entry name" value="RNA Polymerase Primary Sigma Factor"/>
    <property type="match status" value="2"/>
</dbReference>
<evidence type="ECO:0000256" key="2">
    <source>
        <dbReference type="ARBA" id="ARBA00023015"/>
    </source>
</evidence>
<dbReference type="Pfam" id="PF04539">
    <property type="entry name" value="Sigma70_r3"/>
    <property type="match status" value="1"/>
</dbReference>
<dbReference type="EMBL" id="JAAGOA010000022">
    <property type="protein sequence ID" value="NEE03439.1"/>
    <property type="molecule type" value="Genomic_DNA"/>
</dbReference>
<evidence type="ECO:0000256" key="1">
    <source>
        <dbReference type="ARBA" id="ARBA00007788"/>
    </source>
</evidence>
<protein>
    <recommendedName>
        <fullName evidence="6">RNA polymerase sigma factor</fullName>
    </recommendedName>
</protein>
<dbReference type="InterPro" id="IPR007627">
    <property type="entry name" value="RNA_pol_sigma70_r2"/>
</dbReference>
<dbReference type="InterPro" id="IPR036388">
    <property type="entry name" value="WH-like_DNA-bd_sf"/>
</dbReference>
<dbReference type="PANTHER" id="PTHR30603">
    <property type="entry name" value="RNA POLYMERASE SIGMA FACTOR RPO"/>
    <property type="match status" value="1"/>
</dbReference>
<dbReference type="Proteomes" id="UP000475214">
    <property type="component" value="Unassembled WGS sequence"/>
</dbReference>
<keyword evidence="2 6" id="KW-0805">Transcription regulation</keyword>
<evidence type="ECO:0000313" key="11">
    <source>
        <dbReference type="Proteomes" id="UP000475214"/>
    </source>
</evidence>
<evidence type="ECO:0000259" key="9">
    <source>
        <dbReference type="PROSITE" id="PS00716"/>
    </source>
</evidence>
<dbReference type="PROSITE" id="PS00715">
    <property type="entry name" value="SIGMA70_1"/>
    <property type="match status" value="1"/>
</dbReference>
<dbReference type="CDD" id="cd06171">
    <property type="entry name" value="Sigma70_r4"/>
    <property type="match status" value="1"/>
</dbReference>
<dbReference type="AlphaFoldDB" id="A0A6L9SEE3"/>
<dbReference type="InterPro" id="IPR050239">
    <property type="entry name" value="Sigma-70_RNA_pol_init_factors"/>
</dbReference>
<keyword evidence="5 6" id="KW-0804">Transcription</keyword>
<keyword evidence="4 6" id="KW-0238">DNA-binding</keyword>
<evidence type="ECO:0000256" key="3">
    <source>
        <dbReference type="ARBA" id="ARBA00023082"/>
    </source>
</evidence>
<dbReference type="Pfam" id="PF04542">
    <property type="entry name" value="Sigma70_r2"/>
    <property type="match status" value="1"/>
</dbReference>
<feature type="domain" description="RNA polymerase sigma-70" evidence="9">
    <location>
        <begin position="287"/>
        <end position="313"/>
    </location>
</feature>
<dbReference type="GO" id="GO:0003677">
    <property type="term" value="F:DNA binding"/>
    <property type="evidence" value="ECO:0007669"/>
    <property type="project" value="UniProtKB-KW"/>
</dbReference>
<dbReference type="InterPro" id="IPR007624">
    <property type="entry name" value="RNA_pol_sigma70_r3"/>
</dbReference>
<dbReference type="InterPro" id="IPR000943">
    <property type="entry name" value="RNA_pol_sigma70"/>
</dbReference>
<evidence type="ECO:0000256" key="4">
    <source>
        <dbReference type="ARBA" id="ARBA00023125"/>
    </source>
</evidence>
<dbReference type="GO" id="GO:0016987">
    <property type="term" value="F:sigma factor activity"/>
    <property type="evidence" value="ECO:0007669"/>
    <property type="project" value="UniProtKB-KW"/>
</dbReference>
<dbReference type="Gene3D" id="1.10.10.10">
    <property type="entry name" value="Winged helix-like DNA-binding domain superfamily/Winged helix DNA-binding domain"/>
    <property type="match status" value="2"/>
</dbReference>
<dbReference type="InterPro" id="IPR007630">
    <property type="entry name" value="RNA_pol_sigma70_r4"/>
</dbReference>
<keyword evidence="3 6" id="KW-0731">Sigma factor</keyword>
<dbReference type="PRINTS" id="PR00046">
    <property type="entry name" value="SIGMA70FCT"/>
</dbReference>
<keyword evidence="11" id="KW-1185">Reference proteome</keyword>
<dbReference type="Pfam" id="PF00140">
    <property type="entry name" value="Sigma70_r1_2"/>
    <property type="match status" value="1"/>
</dbReference>
<dbReference type="SUPFAM" id="SSF88659">
    <property type="entry name" value="Sigma3 and sigma4 domains of RNA polymerase sigma factors"/>
    <property type="match status" value="2"/>
</dbReference>
<organism evidence="10 11">
    <name type="scientific">Phytoactinopolyspora halotolerans</name>
    <dbReference type="NCBI Taxonomy" id="1981512"/>
    <lineage>
        <taxon>Bacteria</taxon>
        <taxon>Bacillati</taxon>
        <taxon>Actinomycetota</taxon>
        <taxon>Actinomycetes</taxon>
        <taxon>Jiangellales</taxon>
        <taxon>Jiangellaceae</taxon>
        <taxon>Phytoactinopolyspora</taxon>
    </lineage>
</organism>
<accession>A0A6L9SEE3</accession>
<comment type="function">
    <text evidence="6">Sigma factors are initiation factors that promote the attachment of RNA polymerase to specific initiation sites and are then released.</text>
</comment>
<dbReference type="NCBIfam" id="TIGR02937">
    <property type="entry name" value="sigma70-ECF"/>
    <property type="match status" value="1"/>
</dbReference>
<feature type="region of interest" description="Disordered" evidence="7">
    <location>
        <begin position="1"/>
        <end position="22"/>
    </location>
</feature>
<dbReference type="InterPro" id="IPR013325">
    <property type="entry name" value="RNA_pol_sigma_r2"/>
</dbReference>
<dbReference type="GO" id="GO:0006352">
    <property type="term" value="P:DNA-templated transcription initiation"/>
    <property type="evidence" value="ECO:0007669"/>
    <property type="project" value="InterPro"/>
</dbReference>
<evidence type="ECO:0000256" key="6">
    <source>
        <dbReference type="RuleBase" id="RU362124"/>
    </source>
</evidence>
<reference evidence="10 11" key="1">
    <citation type="submission" date="2020-02" db="EMBL/GenBank/DDBJ databases">
        <authorList>
            <person name="Li X.-J."/>
            <person name="Han X.-M."/>
        </authorList>
    </citation>
    <scope>NUCLEOTIDE SEQUENCE [LARGE SCALE GENOMIC DNA]</scope>
    <source>
        <strain evidence="10 11">CCTCC AB 2017055</strain>
    </source>
</reference>
<dbReference type="InterPro" id="IPR013324">
    <property type="entry name" value="RNA_pol_sigma_r3/r4-like"/>
</dbReference>
<dbReference type="FunFam" id="1.10.601.10:FF:000001">
    <property type="entry name" value="RNA polymerase sigma factor SigA"/>
    <property type="match status" value="1"/>
</dbReference>
<sequence>MAVSTELDATRHNTRSGSEGEPDLVGRYLAQIGKTPLLSAEEEVELAKRIEAGVYAAELLRAADAGESTRKLTPTYRKELEAIAHDGELAKDHMIRANLRLVVSVARKLSNRGLPFLDVIQEGNLGLMRAVEKFDYAKGFKFSTYATWWIRQSIQRGLAEQTRTVRLPVHVAETVAKLHRIGRDLQRLLGRDATVEEIAEEAGLPTERVIELRRVSRDPLSLDTPIGEDGDTSVGEIIEDDDVIRAEDVAEHHALVDSLRTVLDSLPPREARIIELRYGLADGHEHTLQDVADEVGVSRERVRQLEKHALAALREPQRRHSLLAWAS</sequence>
<gene>
    <name evidence="10" type="ORF">G1H10_25050</name>
</gene>
<evidence type="ECO:0000259" key="8">
    <source>
        <dbReference type="PROSITE" id="PS00715"/>
    </source>
</evidence>
<dbReference type="SUPFAM" id="SSF88946">
    <property type="entry name" value="Sigma2 domain of RNA polymerase sigma factors"/>
    <property type="match status" value="1"/>
</dbReference>
<dbReference type="RefSeq" id="WP_163743108.1">
    <property type="nucleotide sequence ID" value="NZ_JAAGOA010000022.1"/>
</dbReference>